<organism evidence="1 2">
    <name type="scientific">Absidia repens</name>
    <dbReference type="NCBI Taxonomy" id="90262"/>
    <lineage>
        <taxon>Eukaryota</taxon>
        <taxon>Fungi</taxon>
        <taxon>Fungi incertae sedis</taxon>
        <taxon>Mucoromycota</taxon>
        <taxon>Mucoromycotina</taxon>
        <taxon>Mucoromycetes</taxon>
        <taxon>Mucorales</taxon>
        <taxon>Cunninghamellaceae</taxon>
        <taxon>Absidia</taxon>
    </lineage>
</organism>
<proteinExistence type="predicted"/>
<accession>A0A1X2I7C0</accession>
<evidence type="ECO:0000313" key="2">
    <source>
        <dbReference type="Proteomes" id="UP000193560"/>
    </source>
</evidence>
<dbReference type="OrthoDB" id="2443965at2759"/>
<dbReference type="Proteomes" id="UP000193560">
    <property type="component" value="Unassembled WGS sequence"/>
</dbReference>
<dbReference type="EMBL" id="MCGE01000023">
    <property type="protein sequence ID" value="ORZ10874.1"/>
    <property type="molecule type" value="Genomic_DNA"/>
</dbReference>
<dbReference type="InterPro" id="IPR013965">
    <property type="entry name" value="DASH_Dad3"/>
</dbReference>
<dbReference type="Pfam" id="PF08656">
    <property type="entry name" value="DASH_Dad3"/>
    <property type="match status" value="1"/>
</dbReference>
<gene>
    <name evidence="1" type="ORF">BCR42DRAFT_454416</name>
</gene>
<comment type="caution">
    <text evidence="1">The sequence shown here is derived from an EMBL/GenBank/DDBJ whole genome shotgun (WGS) entry which is preliminary data.</text>
</comment>
<dbReference type="STRING" id="90262.A0A1X2I7C0"/>
<evidence type="ECO:0008006" key="3">
    <source>
        <dbReference type="Google" id="ProtNLM"/>
    </source>
</evidence>
<dbReference type="GO" id="GO:0042729">
    <property type="term" value="C:DASH complex"/>
    <property type="evidence" value="ECO:0007669"/>
    <property type="project" value="InterPro"/>
</dbReference>
<sequence length="80" mass="9385">MRTLEDAILSETQILADNITKLQNLVAKTNQDEVHQLIEKVRRVEEKMSLISTFFQTSLYSNNMLQQDDQEENTNRPAFR</sequence>
<evidence type="ECO:0000313" key="1">
    <source>
        <dbReference type="EMBL" id="ORZ10874.1"/>
    </source>
</evidence>
<dbReference type="AlphaFoldDB" id="A0A1X2I7C0"/>
<protein>
    <recommendedName>
        <fullName evidence="3">DASH complex subunit DAD4</fullName>
    </recommendedName>
</protein>
<keyword evidence="2" id="KW-1185">Reference proteome</keyword>
<dbReference type="GO" id="GO:0072686">
    <property type="term" value="C:mitotic spindle"/>
    <property type="evidence" value="ECO:0007669"/>
    <property type="project" value="InterPro"/>
</dbReference>
<name>A0A1X2I7C0_9FUNG</name>
<reference evidence="1 2" key="1">
    <citation type="submission" date="2016-07" db="EMBL/GenBank/DDBJ databases">
        <title>Pervasive Adenine N6-methylation of Active Genes in Fungi.</title>
        <authorList>
            <consortium name="DOE Joint Genome Institute"/>
            <person name="Mondo S.J."/>
            <person name="Dannebaum R.O."/>
            <person name="Kuo R.C."/>
            <person name="Labutti K."/>
            <person name="Haridas S."/>
            <person name="Kuo A."/>
            <person name="Salamov A."/>
            <person name="Ahrendt S.R."/>
            <person name="Lipzen A."/>
            <person name="Sullivan W."/>
            <person name="Andreopoulos W.B."/>
            <person name="Clum A."/>
            <person name="Lindquist E."/>
            <person name="Daum C."/>
            <person name="Ramamoorthy G.K."/>
            <person name="Gryganskyi A."/>
            <person name="Culley D."/>
            <person name="Magnuson J.K."/>
            <person name="James T.Y."/>
            <person name="O'Malley M.A."/>
            <person name="Stajich J.E."/>
            <person name="Spatafora J.W."/>
            <person name="Visel A."/>
            <person name="Grigoriev I.V."/>
        </authorList>
    </citation>
    <scope>NUCLEOTIDE SEQUENCE [LARGE SCALE GENOMIC DNA]</scope>
    <source>
        <strain evidence="1 2">NRRL 1336</strain>
    </source>
</reference>
<dbReference type="GO" id="GO:0008608">
    <property type="term" value="P:attachment of spindle microtubules to kinetochore"/>
    <property type="evidence" value="ECO:0007669"/>
    <property type="project" value="InterPro"/>
</dbReference>